<feature type="domain" description="Bacterial type II secretion system protein E" evidence="4">
    <location>
        <begin position="833"/>
        <end position="847"/>
    </location>
</feature>
<dbReference type="GO" id="GO:0005524">
    <property type="term" value="F:ATP binding"/>
    <property type="evidence" value="ECO:0007669"/>
    <property type="project" value="UniProtKB-KW"/>
</dbReference>
<sequence>MNIGKKNKLGTILLNRGLITQEQLDSALQRQKVSRNRLGVILIKMGYVTEADIVEAFSRQSDITRIDLSTAKPNAEALQIIPEELAKRYLTLPLAIENDELVVAMADPTDVSLKNAIEFATNKPIRPTVAPPTEIRKAIQRFYTGVERPRLGHILLQTHVISEEQLQKALHLQRTNGKSLGNILVDMAVVTEEDILRTYSVQMGFPYVDLSLIKVDQRALKLVSQPIAMKHLIFPYMFTDRVLLMAMADPLDINTINAIMVASSMIVKVTVSSPGKIEEAIRVHYQLLTHNKLGEISPPASTMPVKPPGQATSVKLINLFLNSNMITQSDLDIALAEQKNTRRNICSILLDLGMVRDRDIARTWALYYNVPYQNLTGVEIKPDALSCIPEKIALRHMILPLHVNKNTLHIAISNPQDTESIDTVKFLTGKDIRFSIATPSNIRIAINKHYYGLPFKRLGDILLESNLISHEDLTVCLKKQKEAKKKCRLGEAIIKEGLVAEDHVYKAFARQLNIDYSDILNESPSADVIKLIPEDVVIRYQIFPIKSDARTITVAMINPLCVETLNYIRKITGRNIHPTLTAPSSIKKALQKFYRYESPADPLQELTRMIELLEFKPAEEPQEDVSTDSDTAPIVRIVDAIIIQAINAGASDIHLEPGNDSTVIRNREDGTLKEVKRLPKEIHTSIVSRFKIIASLDIAERRMPQDGKIKFNYQDRKVELRVATLPTVYGESIVLRVLSYNKPLPLETLNMSARDLREFRGVLGKPYGLILVGGPTGSGKTTTLHAALGFINRPDKKIWTIEDPVEITQEGLNQVEVKPKIELDFARAMRAFLRADPDVIMVGEMRDYETASMGIKASLTGHLILSTLHTNSAAETVTRLIDIGLDPFNFADALLGVLAQRLVRTLCKACKQPYNPDEEEFDQLVQAYGRDAFSALEITYSQELTLYRAKGCEVCDRTGYKGRQGIFELLLATEPVKKLIQTKTPLEDIRQQALKDSMTTLMQDGILKVLNGSTDLAQVKTVCM</sequence>
<evidence type="ECO:0000256" key="3">
    <source>
        <dbReference type="ARBA" id="ARBA00022840"/>
    </source>
</evidence>
<dbReference type="PATRIC" id="fig|29290.4.peg.7188"/>
<dbReference type="InterPro" id="IPR027417">
    <property type="entry name" value="P-loop_NTPase"/>
</dbReference>
<dbReference type="InterPro" id="IPR037257">
    <property type="entry name" value="T2SS_E_N_sf"/>
</dbReference>
<dbReference type="PANTHER" id="PTHR30258">
    <property type="entry name" value="TYPE II SECRETION SYSTEM PROTEIN GSPE-RELATED"/>
    <property type="match status" value="1"/>
</dbReference>
<dbReference type="Pfam" id="PF05157">
    <property type="entry name" value="MshEN"/>
    <property type="match status" value="4"/>
</dbReference>
<dbReference type="SUPFAM" id="SSF160246">
    <property type="entry name" value="EspE N-terminal domain-like"/>
    <property type="match status" value="4"/>
</dbReference>
<dbReference type="CDD" id="cd01129">
    <property type="entry name" value="PulE-GspE-like"/>
    <property type="match status" value="1"/>
</dbReference>
<dbReference type="Gene3D" id="3.40.50.300">
    <property type="entry name" value="P-loop containing nucleotide triphosphate hydrolases"/>
    <property type="match status" value="1"/>
</dbReference>
<evidence type="ECO:0000313" key="5">
    <source>
        <dbReference type="EMBL" id="KJU82386.1"/>
    </source>
</evidence>
<name>A0A0F3GKH8_9BACT</name>
<dbReference type="GO" id="GO:0016887">
    <property type="term" value="F:ATP hydrolysis activity"/>
    <property type="evidence" value="ECO:0007669"/>
    <property type="project" value="TreeGrafter"/>
</dbReference>
<dbReference type="PANTHER" id="PTHR30258:SF1">
    <property type="entry name" value="PROTEIN TRANSPORT PROTEIN HOFB HOMOLOG"/>
    <property type="match status" value="1"/>
</dbReference>
<gene>
    <name evidence="5" type="ORF">MBAV_005423</name>
</gene>
<dbReference type="Pfam" id="PF00437">
    <property type="entry name" value="T2SSE"/>
    <property type="match status" value="1"/>
</dbReference>
<dbReference type="Proteomes" id="UP000033423">
    <property type="component" value="Unassembled WGS sequence"/>
</dbReference>
<evidence type="ECO:0000256" key="2">
    <source>
        <dbReference type="ARBA" id="ARBA00022741"/>
    </source>
</evidence>
<reference evidence="5 6" key="1">
    <citation type="submission" date="2015-02" db="EMBL/GenBank/DDBJ databases">
        <title>Single-cell genomics of uncultivated deep-branching MTB reveals a conserved set of magnetosome genes.</title>
        <authorList>
            <person name="Kolinko S."/>
            <person name="Richter M."/>
            <person name="Glockner F.O."/>
            <person name="Brachmann A."/>
            <person name="Schuler D."/>
        </authorList>
    </citation>
    <scope>NUCLEOTIDE SEQUENCE [LARGE SCALE GENOMIC DNA]</scope>
    <source>
        <strain evidence="5">TM-1</strain>
    </source>
</reference>
<dbReference type="Gene3D" id="3.30.300.160">
    <property type="entry name" value="Type II secretion system, protein E, N-terminal domain"/>
    <property type="match status" value="4"/>
</dbReference>
<dbReference type="Gene3D" id="3.30.450.90">
    <property type="match status" value="1"/>
</dbReference>
<comment type="similarity">
    <text evidence="1">Belongs to the GSP E family.</text>
</comment>
<proteinExistence type="inferred from homology"/>
<dbReference type="SMART" id="SM00382">
    <property type="entry name" value="AAA"/>
    <property type="match status" value="1"/>
</dbReference>
<keyword evidence="3" id="KW-0067">ATP-binding</keyword>
<organism evidence="5 6">
    <name type="scientific">Candidatus Magnetobacterium bavaricum</name>
    <dbReference type="NCBI Taxonomy" id="29290"/>
    <lineage>
        <taxon>Bacteria</taxon>
        <taxon>Pseudomonadati</taxon>
        <taxon>Nitrospirota</taxon>
        <taxon>Thermodesulfovibrionia</taxon>
        <taxon>Thermodesulfovibrionales</taxon>
        <taxon>Candidatus Magnetobacteriaceae</taxon>
        <taxon>Candidatus Magnetobacterium</taxon>
    </lineage>
</organism>
<dbReference type="AlphaFoldDB" id="A0A0F3GKH8"/>
<comment type="caution">
    <text evidence="5">The sequence shown here is derived from an EMBL/GenBank/DDBJ whole genome shotgun (WGS) entry which is preliminary data.</text>
</comment>
<evidence type="ECO:0000259" key="4">
    <source>
        <dbReference type="PROSITE" id="PS00662"/>
    </source>
</evidence>
<dbReference type="InterPro" id="IPR007831">
    <property type="entry name" value="T2SS_GspE_N"/>
</dbReference>
<dbReference type="PROSITE" id="PS00662">
    <property type="entry name" value="T2SP_E"/>
    <property type="match status" value="1"/>
</dbReference>
<keyword evidence="2" id="KW-0547">Nucleotide-binding</keyword>
<dbReference type="EMBL" id="LACI01002338">
    <property type="protein sequence ID" value="KJU82386.1"/>
    <property type="molecule type" value="Genomic_DNA"/>
</dbReference>
<keyword evidence="6" id="KW-1185">Reference proteome</keyword>
<protein>
    <submittedName>
        <fullName evidence="5">Type II secretory pathway, ATPase PulE/Tfp pilus assembly pathway, ATPase PilB</fullName>
    </submittedName>
</protein>
<dbReference type="SUPFAM" id="SSF52540">
    <property type="entry name" value="P-loop containing nucleoside triphosphate hydrolases"/>
    <property type="match status" value="1"/>
</dbReference>
<accession>A0A0F3GKH8</accession>
<dbReference type="GO" id="GO:0005886">
    <property type="term" value="C:plasma membrane"/>
    <property type="evidence" value="ECO:0007669"/>
    <property type="project" value="TreeGrafter"/>
</dbReference>
<dbReference type="InterPro" id="IPR001482">
    <property type="entry name" value="T2SS/T4SS_dom"/>
</dbReference>
<dbReference type="FunFam" id="3.30.300.160:FF:000002">
    <property type="entry name" value="Type II secretion system protein E"/>
    <property type="match status" value="2"/>
</dbReference>
<evidence type="ECO:0000313" key="6">
    <source>
        <dbReference type="Proteomes" id="UP000033423"/>
    </source>
</evidence>
<evidence type="ECO:0000256" key="1">
    <source>
        <dbReference type="ARBA" id="ARBA00006611"/>
    </source>
</evidence>
<dbReference type="InterPro" id="IPR003593">
    <property type="entry name" value="AAA+_ATPase"/>
</dbReference>